<dbReference type="Proteomes" id="UP000663860">
    <property type="component" value="Unassembled WGS sequence"/>
</dbReference>
<protein>
    <submittedName>
        <fullName evidence="2">Uncharacterized protein</fullName>
    </submittedName>
</protein>
<evidence type="ECO:0000313" key="1">
    <source>
        <dbReference type="EMBL" id="CAF1444816.1"/>
    </source>
</evidence>
<reference evidence="2" key="1">
    <citation type="submission" date="2021-02" db="EMBL/GenBank/DDBJ databases">
        <authorList>
            <person name="Nowell W R."/>
        </authorList>
    </citation>
    <scope>NUCLEOTIDE SEQUENCE</scope>
</reference>
<evidence type="ECO:0000313" key="3">
    <source>
        <dbReference type="Proteomes" id="UP000663868"/>
    </source>
</evidence>
<dbReference type="EMBL" id="CAJOBB010003438">
    <property type="protein sequence ID" value="CAF4040650.1"/>
    <property type="molecule type" value="Genomic_DNA"/>
</dbReference>
<evidence type="ECO:0000313" key="2">
    <source>
        <dbReference type="EMBL" id="CAF4040650.1"/>
    </source>
</evidence>
<dbReference type="EMBL" id="CAJNOE010001707">
    <property type="protein sequence ID" value="CAF1444816.1"/>
    <property type="molecule type" value="Genomic_DNA"/>
</dbReference>
<name>A0A819RH75_9BILA</name>
<dbReference type="AlphaFoldDB" id="A0A819RH75"/>
<proteinExistence type="predicted"/>
<dbReference type="Proteomes" id="UP000663868">
    <property type="component" value="Unassembled WGS sequence"/>
</dbReference>
<gene>
    <name evidence="1" type="ORF">IZO911_LOCUS42014</name>
    <name evidence="2" type="ORF">KXQ929_LOCUS30896</name>
</gene>
<accession>A0A819RH75</accession>
<organism evidence="2 3">
    <name type="scientific">Adineta steineri</name>
    <dbReference type="NCBI Taxonomy" id="433720"/>
    <lineage>
        <taxon>Eukaryota</taxon>
        <taxon>Metazoa</taxon>
        <taxon>Spiralia</taxon>
        <taxon>Gnathifera</taxon>
        <taxon>Rotifera</taxon>
        <taxon>Eurotatoria</taxon>
        <taxon>Bdelloidea</taxon>
        <taxon>Adinetida</taxon>
        <taxon>Adinetidae</taxon>
        <taxon>Adineta</taxon>
    </lineage>
</organism>
<comment type="caution">
    <text evidence="2">The sequence shown here is derived from an EMBL/GenBank/DDBJ whole genome shotgun (WGS) entry which is preliminary data.</text>
</comment>
<sequence>MAFINVVGDRQLSYTSLLQPGVLPPVIGSFTFNTLNTISFDVGAIVPNTAKQLNVTVNIDCGYAGVASKFNVWLWTELDNGQQDVKFKQGSRYPQNAISNDSETFSFAYSSKSPKLFLKSDYDQNQNLSINLFAVGYAQ</sequence>